<proteinExistence type="predicted"/>
<organism evidence="1 2">
    <name type="scientific">Acrasis kona</name>
    <dbReference type="NCBI Taxonomy" id="1008807"/>
    <lineage>
        <taxon>Eukaryota</taxon>
        <taxon>Discoba</taxon>
        <taxon>Heterolobosea</taxon>
        <taxon>Tetramitia</taxon>
        <taxon>Eutetramitia</taxon>
        <taxon>Acrasidae</taxon>
        <taxon>Acrasis</taxon>
    </lineage>
</organism>
<protein>
    <submittedName>
        <fullName evidence="1">Uncharacterized protein</fullName>
    </submittedName>
</protein>
<reference evidence="1 2" key="1">
    <citation type="submission" date="2024-03" db="EMBL/GenBank/DDBJ databases">
        <title>The Acrasis kona genome and developmental transcriptomes reveal deep origins of eukaryotic multicellular pathways.</title>
        <authorList>
            <person name="Sheikh S."/>
            <person name="Fu C.-J."/>
            <person name="Brown M.W."/>
            <person name="Baldauf S.L."/>
        </authorList>
    </citation>
    <scope>NUCLEOTIDE SEQUENCE [LARGE SCALE GENOMIC DNA]</scope>
    <source>
        <strain evidence="1 2">ATCC MYA-3509</strain>
    </source>
</reference>
<name>A0AAW2YUA8_9EUKA</name>
<evidence type="ECO:0000313" key="2">
    <source>
        <dbReference type="Proteomes" id="UP001431209"/>
    </source>
</evidence>
<comment type="caution">
    <text evidence="1">The sequence shown here is derived from an EMBL/GenBank/DDBJ whole genome shotgun (WGS) entry which is preliminary data.</text>
</comment>
<accession>A0AAW2YUA8</accession>
<dbReference type="AlphaFoldDB" id="A0AAW2YUA8"/>
<gene>
    <name evidence="1" type="ORF">AKO1_000726</name>
</gene>
<evidence type="ECO:0000313" key="1">
    <source>
        <dbReference type="EMBL" id="KAL0479767.1"/>
    </source>
</evidence>
<dbReference type="Proteomes" id="UP001431209">
    <property type="component" value="Unassembled WGS sequence"/>
</dbReference>
<sequence length="105" mass="12363">MTLQEMIDMNNKTSSGGYKLKAIQSFIIFQRLYTFNQQLMISRGIGEESNHLRDGFENLFNHIRLEFTRESQTCSAEALERANWNGYIENVQDQPSYVVMLWYLV</sequence>
<dbReference type="EMBL" id="JAOPGA020000599">
    <property type="protein sequence ID" value="KAL0479767.1"/>
    <property type="molecule type" value="Genomic_DNA"/>
</dbReference>
<keyword evidence="2" id="KW-1185">Reference proteome</keyword>
<feature type="non-terminal residue" evidence="1">
    <location>
        <position position="105"/>
    </location>
</feature>